<dbReference type="HAMAP" id="MF_01105">
    <property type="entry name" value="N_acetyl_glu_synth"/>
    <property type="match status" value="1"/>
</dbReference>
<dbReference type="GO" id="GO:0005737">
    <property type="term" value="C:cytoplasm"/>
    <property type="evidence" value="ECO:0007669"/>
    <property type="project" value="UniProtKB-SubCell"/>
</dbReference>
<comment type="caution">
    <text evidence="10">The sequence shown here is derived from an EMBL/GenBank/DDBJ whole genome shotgun (WGS) entry which is preliminary data.</text>
</comment>
<evidence type="ECO:0000256" key="6">
    <source>
        <dbReference type="ARBA" id="ARBA00023315"/>
    </source>
</evidence>
<evidence type="ECO:0000256" key="1">
    <source>
        <dbReference type="ARBA" id="ARBA00004925"/>
    </source>
</evidence>
<dbReference type="InterPro" id="IPR036393">
    <property type="entry name" value="AceGlu_kinase-like_sf"/>
</dbReference>
<dbReference type="PROSITE" id="PS51186">
    <property type="entry name" value="GNAT"/>
    <property type="match status" value="1"/>
</dbReference>
<keyword evidence="5 8" id="KW-0808">Transferase</keyword>
<comment type="catalytic activity">
    <reaction evidence="7 8">
        <text>L-glutamate + acetyl-CoA = N-acetyl-L-glutamate + CoA + H(+)</text>
        <dbReference type="Rhea" id="RHEA:24292"/>
        <dbReference type="ChEBI" id="CHEBI:15378"/>
        <dbReference type="ChEBI" id="CHEBI:29985"/>
        <dbReference type="ChEBI" id="CHEBI:44337"/>
        <dbReference type="ChEBI" id="CHEBI:57287"/>
        <dbReference type="ChEBI" id="CHEBI:57288"/>
        <dbReference type="EC" id="2.3.1.1"/>
    </reaction>
</comment>
<dbReference type="PIRSF" id="PIRSF000423">
    <property type="entry name" value="ArgA"/>
    <property type="match status" value="1"/>
</dbReference>
<reference evidence="10 11" key="1">
    <citation type="journal article" date="2011" name="J. Bacteriol.">
        <title>Genome sequence of Methyloversatilis universalis FAM5T, a methylotrophic representative of the order Rhodocyclales.</title>
        <authorList>
            <person name="Kittichotirat W."/>
            <person name="Good N.M."/>
            <person name="Hall R."/>
            <person name="Bringel F."/>
            <person name="Lajus A."/>
            <person name="Medigue C."/>
            <person name="Smalley N.E."/>
            <person name="Beck D."/>
            <person name="Bumgarner R."/>
            <person name="Vuilleumier S."/>
            <person name="Kalyuzhnaya M.G."/>
        </authorList>
    </citation>
    <scope>NUCLEOTIDE SEQUENCE [LARGE SCALE GENOMIC DNA]</scope>
    <source>
        <strain evidence="11">ATCC BAA-1314 / JCM 13912 / FAM5</strain>
    </source>
</reference>
<dbReference type="NCBIfam" id="TIGR01890">
    <property type="entry name" value="N-Ac-Glu-synth"/>
    <property type="match status" value="1"/>
</dbReference>
<accession>F5RDK9</accession>
<dbReference type="InterPro" id="IPR001048">
    <property type="entry name" value="Asp/Glu/Uridylate_kinase"/>
</dbReference>
<evidence type="ECO:0000313" key="11">
    <source>
        <dbReference type="Proteomes" id="UP000005019"/>
    </source>
</evidence>
<comment type="subcellular location">
    <subcellularLocation>
        <location evidence="8">Cytoplasm</location>
    </subcellularLocation>
</comment>
<evidence type="ECO:0000256" key="3">
    <source>
        <dbReference type="ARBA" id="ARBA00022571"/>
    </source>
</evidence>
<evidence type="ECO:0000256" key="5">
    <source>
        <dbReference type="ARBA" id="ARBA00022679"/>
    </source>
</evidence>
<dbReference type="PANTHER" id="PTHR30602:SF12">
    <property type="entry name" value="AMINO-ACID ACETYLTRANSFERASE NAGS1, CHLOROPLASTIC-RELATED"/>
    <property type="match status" value="1"/>
</dbReference>
<dbReference type="eggNOG" id="COG1246">
    <property type="taxonomic scope" value="Bacteria"/>
</dbReference>
<dbReference type="UniPathway" id="UPA00068">
    <property type="reaction ID" value="UER00106"/>
</dbReference>
<proteinExistence type="inferred from homology"/>
<organism evidence="10 11">
    <name type="scientific">Methyloversatilis universalis (strain ATCC BAA-1314 / DSM 25237 / JCM 13912 / CCUG 52030 / FAM5)</name>
    <dbReference type="NCBI Taxonomy" id="1000565"/>
    <lineage>
        <taxon>Bacteria</taxon>
        <taxon>Pseudomonadati</taxon>
        <taxon>Pseudomonadota</taxon>
        <taxon>Betaproteobacteria</taxon>
        <taxon>Nitrosomonadales</taxon>
        <taxon>Sterolibacteriaceae</taxon>
        <taxon>Methyloversatilis</taxon>
    </lineage>
</organism>
<dbReference type="EMBL" id="AFHG01000052">
    <property type="protein sequence ID" value="EGK70990.1"/>
    <property type="molecule type" value="Genomic_DNA"/>
</dbReference>
<dbReference type="STRING" id="1000565.METUNv1_02376"/>
<evidence type="ECO:0000256" key="4">
    <source>
        <dbReference type="ARBA" id="ARBA00022605"/>
    </source>
</evidence>
<dbReference type="Gene3D" id="3.40.630.30">
    <property type="match status" value="1"/>
</dbReference>
<dbReference type="SUPFAM" id="SSF55729">
    <property type="entry name" value="Acyl-CoA N-acyltransferases (Nat)"/>
    <property type="match status" value="1"/>
</dbReference>
<dbReference type="GO" id="GO:0006526">
    <property type="term" value="P:L-arginine biosynthetic process"/>
    <property type="evidence" value="ECO:0007669"/>
    <property type="project" value="UniProtKB-UniRule"/>
</dbReference>
<comment type="miscellaneous">
    <text evidence="8">In bacteria which possess the bifunctional enzyme ornithine acetyltransferase/N-acetylglutamate synthase (ArgJ), ArgA fulfills an anaplerotic role.</text>
</comment>
<keyword evidence="6 8" id="KW-0012">Acyltransferase</keyword>
<dbReference type="InterPro" id="IPR033719">
    <property type="entry name" value="NAGS_kin"/>
</dbReference>
<dbReference type="InterPro" id="IPR010167">
    <property type="entry name" value="NH2A_AcTrfase"/>
</dbReference>
<gene>
    <name evidence="8" type="primary">argA</name>
    <name evidence="10" type="ORF">METUNv1_02376</name>
</gene>
<protein>
    <recommendedName>
        <fullName evidence="8">Amino-acid acetyltransferase</fullName>
        <ecNumber evidence="8">2.3.1.1</ecNumber>
    </recommendedName>
    <alternativeName>
        <fullName evidence="8">N-acetylglutamate synthase</fullName>
        <shortName evidence="8">AGS</shortName>
        <shortName evidence="8">NAGS</shortName>
    </alternativeName>
</protein>
<keyword evidence="11" id="KW-1185">Reference proteome</keyword>
<evidence type="ECO:0000256" key="8">
    <source>
        <dbReference type="HAMAP-Rule" id="MF_01105"/>
    </source>
</evidence>
<dbReference type="CDD" id="cd04237">
    <property type="entry name" value="AAK_NAGS-ABP"/>
    <property type="match status" value="1"/>
</dbReference>
<dbReference type="InterPro" id="IPR016181">
    <property type="entry name" value="Acyl_CoA_acyltransferase"/>
</dbReference>
<dbReference type="Gene3D" id="3.40.1160.10">
    <property type="entry name" value="Acetylglutamate kinase-like"/>
    <property type="match status" value="1"/>
</dbReference>
<sequence length="440" mass="48189">MHADPDSRRFVAWVRSAAPYIHAFGGRTFVIAVGGEVLQGPLANSLVQDCNLLAALGIKLVLVVGARPQIEEELAARSLEARYHKGLRVTDAQAMECVKRANGAIRIDVEALFSQGLPNTPMAGSTIEVASGNFLTARPVGVVDGIDHGYTGTVRKVDVEALNDALADSDIVLIQPYGYSLTGEVFNLSMEEVAESVAVALQATKLIYLCDAPGIVDESGELVPELTADEATQWLKAGRGITEDLGLYLPRAIRAVKLGVARAHMIDRDLDGALLLEFFTTQGVGTVISRERLARMRHAGVEDVPAIAGLIAPLEADGTLVSRGRERLEREIDRFSVLEHDEVIMGCAAFYPYPEEAMAELACLAVMPEYRRHGYGEQILSYVETRARAEKIRDLFVLTTVTAHWFVERGFKEAGIDALPRVRRENYNPQRRSKVLVKRL</sequence>
<keyword evidence="4 8" id="KW-0028">Amino-acid biosynthesis</keyword>
<evidence type="ECO:0000313" key="10">
    <source>
        <dbReference type="EMBL" id="EGK70990.1"/>
    </source>
</evidence>
<comment type="similarity">
    <text evidence="2 8">Belongs to the acetyltransferase family. ArgA subfamily.</text>
</comment>
<evidence type="ECO:0000256" key="7">
    <source>
        <dbReference type="ARBA" id="ARBA00048372"/>
    </source>
</evidence>
<dbReference type="AlphaFoldDB" id="F5RDK9"/>
<dbReference type="Proteomes" id="UP000005019">
    <property type="component" value="Unassembled WGS sequence"/>
</dbReference>
<dbReference type="RefSeq" id="WP_008061908.1">
    <property type="nucleotide sequence ID" value="NZ_AFHG01000052.1"/>
</dbReference>
<dbReference type="eggNOG" id="COG0548">
    <property type="taxonomic scope" value="Bacteria"/>
</dbReference>
<dbReference type="SUPFAM" id="SSF53633">
    <property type="entry name" value="Carbamate kinase-like"/>
    <property type="match status" value="1"/>
</dbReference>
<dbReference type="Pfam" id="PF00696">
    <property type="entry name" value="AA_kinase"/>
    <property type="match status" value="1"/>
</dbReference>
<name>F5RDK9_METUF</name>
<keyword evidence="8" id="KW-0963">Cytoplasm</keyword>
<dbReference type="PANTHER" id="PTHR30602">
    <property type="entry name" value="AMINO-ACID ACETYLTRANSFERASE"/>
    <property type="match status" value="1"/>
</dbReference>
<dbReference type="InterPro" id="IPR000182">
    <property type="entry name" value="GNAT_dom"/>
</dbReference>
<dbReference type="CDD" id="cd04301">
    <property type="entry name" value="NAT_SF"/>
    <property type="match status" value="1"/>
</dbReference>
<evidence type="ECO:0000259" key="9">
    <source>
        <dbReference type="PROSITE" id="PS51186"/>
    </source>
</evidence>
<dbReference type="Pfam" id="PF00583">
    <property type="entry name" value="Acetyltransf_1"/>
    <property type="match status" value="1"/>
</dbReference>
<evidence type="ECO:0000256" key="2">
    <source>
        <dbReference type="ARBA" id="ARBA00009145"/>
    </source>
</evidence>
<feature type="domain" description="N-acetyltransferase" evidence="9">
    <location>
        <begin position="294"/>
        <end position="440"/>
    </location>
</feature>
<keyword evidence="3 8" id="KW-0055">Arginine biosynthesis</keyword>
<dbReference type="NCBIfam" id="NF003641">
    <property type="entry name" value="PRK05279.1"/>
    <property type="match status" value="1"/>
</dbReference>
<comment type="pathway">
    <text evidence="1 8">Amino-acid biosynthesis; L-arginine biosynthesis; N(2)-acetyl-L-ornithine from L-glutamate: step 1/4.</text>
</comment>
<dbReference type="EC" id="2.3.1.1" evidence="8"/>
<dbReference type="GO" id="GO:0004042">
    <property type="term" value="F:L-glutamate N-acetyltransferase activity"/>
    <property type="evidence" value="ECO:0007669"/>
    <property type="project" value="UniProtKB-UniRule"/>
</dbReference>
<dbReference type="OrthoDB" id="9802238at2"/>